<dbReference type="InterPro" id="IPR009057">
    <property type="entry name" value="Homeodomain-like_sf"/>
</dbReference>
<dbReference type="PROSITE" id="PS00041">
    <property type="entry name" value="HTH_ARAC_FAMILY_1"/>
    <property type="match status" value="1"/>
</dbReference>
<dbReference type="Pfam" id="PF12852">
    <property type="entry name" value="Cupin_6"/>
    <property type="match status" value="1"/>
</dbReference>
<evidence type="ECO:0000256" key="2">
    <source>
        <dbReference type="ARBA" id="ARBA00023125"/>
    </source>
</evidence>
<dbReference type="Pfam" id="PF12833">
    <property type="entry name" value="HTH_18"/>
    <property type="match status" value="1"/>
</dbReference>
<dbReference type="InterPro" id="IPR032783">
    <property type="entry name" value="AraC_lig"/>
</dbReference>
<feature type="domain" description="HTH araC/xylS-type" evidence="5">
    <location>
        <begin position="218"/>
        <end position="316"/>
    </location>
</feature>
<keyword evidence="3" id="KW-0804">Transcription</keyword>
<keyword evidence="1" id="KW-0805">Transcription regulation</keyword>
<keyword evidence="2" id="KW-0238">DNA-binding</keyword>
<dbReference type="SUPFAM" id="SSF46689">
    <property type="entry name" value="Homeodomain-like"/>
    <property type="match status" value="2"/>
</dbReference>
<evidence type="ECO:0000256" key="4">
    <source>
        <dbReference type="SAM" id="MobiDB-lite"/>
    </source>
</evidence>
<proteinExistence type="predicted"/>
<dbReference type="PANTHER" id="PTHR46796:SF7">
    <property type="entry name" value="ARAC FAMILY TRANSCRIPTIONAL REGULATOR"/>
    <property type="match status" value="1"/>
</dbReference>
<feature type="region of interest" description="Disordered" evidence="4">
    <location>
        <begin position="319"/>
        <end position="338"/>
    </location>
</feature>
<evidence type="ECO:0000313" key="6">
    <source>
        <dbReference type="EMBL" id="MFC5435261.1"/>
    </source>
</evidence>
<accession>A0ABW0JHM8</accession>
<dbReference type="PROSITE" id="PS01124">
    <property type="entry name" value="HTH_ARAC_FAMILY_2"/>
    <property type="match status" value="1"/>
</dbReference>
<dbReference type="SMART" id="SM00342">
    <property type="entry name" value="HTH_ARAC"/>
    <property type="match status" value="1"/>
</dbReference>
<dbReference type="Proteomes" id="UP001596013">
    <property type="component" value="Unassembled WGS sequence"/>
</dbReference>
<reference evidence="7" key="1">
    <citation type="journal article" date="2019" name="Int. J. Syst. Evol. Microbiol.">
        <title>The Global Catalogue of Microorganisms (GCM) 10K type strain sequencing project: providing services to taxonomists for standard genome sequencing and annotation.</title>
        <authorList>
            <consortium name="The Broad Institute Genomics Platform"/>
            <consortium name="The Broad Institute Genome Sequencing Center for Infectious Disease"/>
            <person name="Wu L."/>
            <person name="Ma J."/>
        </authorList>
    </citation>
    <scope>NUCLEOTIDE SEQUENCE [LARGE SCALE GENOMIC DNA]</scope>
    <source>
        <strain evidence="7">JCM 17130</strain>
    </source>
</reference>
<keyword evidence="7" id="KW-1185">Reference proteome</keyword>
<dbReference type="PANTHER" id="PTHR46796">
    <property type="entry name" value="HTH-TYPE TRANSCRIPTIONAL ACTIVATOR RHAS-RELATED"/>
    <property type="match status" value="1"/>
</dbReference>
<gene>
    <name evidence="6" type="ORF">ACFPME_01750</name>
</gene>
<evidence type="ECO:0000259" key="5">
    <source>
        <dbReference type="PROSITE" id="PS01124"/>
    </source>
</evidence>
<evidence type="ECO:0000256" key="3">
    <source>
        <dbReference type="ARBA" id="ARBA00023163"/>
    </source>
</evidence>
<dbReference type="InterPro" id="IPR050204">
    <property type="entry name" value="AraC_XylS_family_regulators"/>
</dbReference>
<dbReference type="InterPro" id="IPR018062">
    <property type="entry name" value="HTH_AraC-typ_CS"/>
</dbReference>
<organism evidence="6 7">
    <name type="scientific">Rhodanobacter umsongensis</name>
    <dbReference type="NCBI Taxonomy" id="633153"/>
    <lineage>
        <taxon>Bacteria</taxon>
        <taxon>Pseudomonadati</taxon>
        <taxon>Pseudomonadota</taxon>
        <taxon>Gammaproteobacteria</taxon>
        <taxon>Lysobacterales</taxon>
        <taxon>Rhodanobacteraceae</taxon>
        <taxon>Rhodanobacter</taxon>
    </lineage>
</organism>
<sequence length="338" mass="35998">MDALSEVLKTIRLDGAMYINAEFTAPWCAAASYGLPRATAQTAGADHIVFFHCLTEGQCNARLVDGEETLSLRSGDLILFPHDHRHLLGSDLQLPPVDADSVTPKAAAGELIQLRHGGGGVATRFVCGYLACNRRVSKALLAALPEMLRIPLRDDLTGTWLFELLLHGVNESSAQRPGAQSILAKLSELLFAEALRRYASCQPGQQGWLAGLQDPIVGRALALLHRQPAHAWTVEALAGAVASSRSVLAERFTRLTGESPMQYLTGYRLALAAQALRSGRDGIASIAANVGYGSEAAFTRAFKREFELPPAAWRKREAIDVAGASPGSPATAPAAPAS</sequence>
<dbReference type="InterPro" id="IPR018060">
    <property type="entry name" value="HTH_AraC"/>
</dbReference>
<evidence type="ECO:0000313" key="7">
    <source>
        <dbReference type="Proteomes" id="UP001596013"/>
    </source>
</evidence>
<comment type="caution">
    <text evidence="6">The sequence shown here is derived from an EMBL/GenBank/DDBJ whole genome shotgun (WGS) entry which is preliminary data.</text>
</comment>
<evidence type="ECO:0000256" key="1">
    <source>
        <dbReference type="ARBA" id="ARBA00023015"/>
    </source>
</evidence>
<dbReference type="RefSeq" id="WP_377301396.1">
    <property type="nucleotide sequence ID" value="NZ_JBHSMK010000002.1"/>
</dbReference>
<dbReference type="EMBL" id="JBHSMK010000002">
    <property type="protein sequence ID" value="MFC5435261.1"/>
    <property type="molecule type" value="Genomic_DNA"/>
</dbReference>
<feature type="compositionally biased region" description="Low complexity" evidence="4">
    <location>
        <begin position="322"/>
        <end position="338"/>
    </location>
</feature>
<protein>
    <submittedName>
        <fullName evidence="6">Cupin domain-containing protein</fullName>
    </submittedName>
</protein>
<name>A0ABW0JHM8_9GAMM</name>
<dbReference type="Gene3D" id="1.10.10.60">
    <property type="entry name" value="Homeodomain-like"/>
    <property type="match status" value="2"/>
</dbReference>